<dbReference type="EMBL" id="PQ015379">
    <property type="protein sequence ID" value="XDJ14938.1"/>
    <property type="molecule type" value="Genomic_DNA"/>
</dbReference>
<protein>
    <submittedName>
        <fullName evidence="1">Uncharacterized protein</fullName>
    </submittedName>
</protein>
<proteinExistence type="predicted"/>
<sequence length="254" mass="28471">MAGKKTETKKGKEPKQKIARREVNNCRISDGEILSALAFNLTLPNINAGGADMLSEVISHMQPSVNLREVIEPHFAKLTSNLSEFRTRHAVQDLEIEVSHYGEYDESGLQFRLFARTDSKAIPDRPAMTGQQAKQILENCFGEFHIDVQMDGAVPIFSQKTSLGYTVKNPAALSPQTNAIPEALPTTDPAQLYINVVHNICGVIQENEKHIEVIHARVDYDEKNATVEEFKAHVRFRNGPEEPVVKKKKVTRKK</sequence>
<reference evidence="1" key="1">
    <citation type="submission" date="2024-07" db="EMBL/GenBank/DDBJ databases">
        <authorList>
            <person name="Bringhurst R.M."/>
            <person name="Homer T.E."/>
        </authorList>
    </citation>
    <scope>NUCLEOTIDE SEQUENCE</scope>
</reference>
<organism evidence="1">
    <name type="scientific">Pseudomonas phage HRDY3</name>
    <dbReference type="NCBI Taxonomy" id="3236930"/>
    <lineage>
        <taxon>Viruses</taxon>
    </lineage>
</organism>
<name>A0AB39CD65_9VIRU</name>
<evidence type="ECO:0000313" key="1">
    <source>
        <dbReference type="EMBL" id="XDJ14938.1"/>
    </source>
</evidence>
<accession>A0AB39CD65</accession>